<name>A0A6J7X6C5_9CAUD</name>
<sequence length="64" mass="7008">MTKQELIDLLNQADKDAIGFDVGAEGDKKINDKNTALAENLIKFMTESLVIDVGGITYPIKVIQ</sequence>
<protein>
    <submittedName>
        <fullName evidence="1">Uncharacterized protein</fullName>
    </submittedName>
</protein>
<reference evidence="1" key="1">
    <citation type="submission" date="2020-05" db="EMBL/GenBank/DDBJ databases">
        <authorList>
            <person name="Chiriac C."/>
            <person name="Salcher M."/>
            <person name="Ghai R."/>
            <person name="Kavagutti S V."/>
        </authorList>
    </citation>
    <scope>NUCLEOTIDE SEQUENCE</scope>
</reference>
<evidence type="ECO:0000313" key="1">
    <source>
        <dbReference type="EMBL" id="CAB5226176.1"/>
    </source>
</evidence>
<dbReference type="EMBL" id="LR798356">
    <property type="protein sequence ID" value="CAB5226176.1"/>
    <property type="molecule type" value="Genomic_DNA"/>
</dbReference>
<organism evidence="1">
    <name type="scientific">uncultured Caudovirales phage</name>
    <dbReference type="NCBI Taxonomy" id="2100421"/>
    <lineage>
        <taxon>Viruses</taxon>
        <taxon>Duplodnaviria</taxon>
        <taxon>Heunggongvirae</taxon>
        <taxon>Uroviricota</taxon>
        <taxon>Caudoviricetes</taxon>
        <taxon>Peduoviridae</taxon>
        <taxon>Maltschvirus</taxon>
        <taxon>Maltschvirus maltsch</taxon>
    </lineage>
</organism>
<accession>A0A6J7X6C5</accession>
<gene>
    <name evidence="1" type="ORF">UFOVP755_81</name>
</gene>
<proteinExistence type="predicted"/>